<sequence>MTYMPIKYILMKDYALLLLIVHNYHLNLNVCSTYVPVEC</sequence>
<evidence type="ECO:0000313" key="1">
    <source>
        <dbReference type="EMBL" id="VDN46248.1"/>
    </source>
</evidence>
<reference evidence="1 2" key="1">
    <citation type="submission" date="2018-09" db="EMBL/GenBank/DDBJ databases">
        <authorList>
            <person name="Postec A."/>
        </authorList>
    </citation>
    <scope>NUCLEOTIDE SEQUENCE [LARGE SCALE GENOMIC DNA]</scope>
    <source>
        <strain evidence="1">70B-A</strain>
    </source>
</reference>
<proteinExistence type="predicted"/>
<dbReference type="AlphaFoldDB" id="A0A3P7PBH7"/>
<gene>
    <name evidence="1" type="ORF">PATL70BA_0396</name>
</gene>
<dbReference type="EMBL" id="LR130778">
    <property type="protein sequence ID" value="VDN46248.1"/>
    <property type="molecule type" value="Genomic_DNA"/>
</dbReference>
<dbReference type="Proteomes" id="UP000279029">
    <property type="component" value="Chromosome"/>
</dbReference>
<protein>
    <submittedName>
        <fullName evidence="1">Uncharacterized protein</fullName>
    </submittedName>
</protein>
<name>A0A3P7PBH7_9FIRM</name>
<accession>A0A3P7PBH7</accession>
<keyword evidence="2" id="KW-1185">Reference proteome</keyword>
<dbReference type="KEGG" id="cbar:PATL70BA_0396"/>
<organism evidence="1 2">
    <name type="scientific">Petrocella atlantisensis</name>
    <dbReference type="NCBI Taxonomy" id="2173034"/>
    <lineage>
        <taxon>Bacteria</taxon>
        <taxon>Bacillati</taxon>
        <taxon>Bacillota</taxon>
        <taxon>Clostridia</taxon>
        <taxon>Lachnospirales</taxon>
        <taxon>Vallitaleaceae</taxon>
        <taxon>Petrocella</taxon>
    </lineage>
</organism>
<evidence type="ECO:0000313" key="2">
    <source>
        <dbReference type="Proteomes" id="UP000279029"/>
    </source>
</evidence>